<proteinExistence type="predicted"/>
<dbReference type="EMBL" id="JABVXQ010000005">
    <property type="protein sequence ID" value="KAF6111223.1"/>
    <property type="molecule type" value="Genomic_DNA"/>
</dbReference>
<dbReference type="AlphaFoldDB" id="A0A834AHN0"/>
<organism evidence="1 2">
    <name type="scientific">Phyllostomus discolor</name>
    <name type="common">pale spear-nosed bat</name>
    <dbReference type="NCBI Taxonomy" id="89673"/>
    <lineage>
        <taxon>Eukaryota</taxon>
        <taxon>Metazoa</taxon>
        <taxon>Chordata</taxon>
        <taxon>Craniata</taxon>
        <taxon>Vertebrata</taxon>
        <taxon>Euteleostomi</taxon>
        <taxon>Mammalia</taxon>
        <taxon>Eutheria</taxon>
        <taxon>Laurasiatheria</taxon>
        <taxon>Chiroptera</taxon>
        <taxon>Yangochiroptera</taxon>
        <taxon>Phyllostomidae</taxon>
        <taxon>Phyllostominae</taxon>
        <taxon>Phyllostomus</taxon>
    </lineage>
</organism>
<dbReference type="Proteomes" id="UP000664940">
    <property type="component" value="Unassembled WGS sequence"/>
</dbReference>
<protein>
    <submittedName>
        <fullName evidence="1">RUN and FYVE domain containing 2</fullName>
    </submittedName>
</protein>
<comment type="caution">
    <text evidence="1">The sequence shown here is derived from an EMBL/GenBank/DDBJ whole genome shotgun (WGS) entry which is preliminary data.</text>
</comment>
<reference evidence="1 2" key="1">
    <citation type="journal article" date="2020" name="Nature">
        <title>Six reference-quality genomes reveal evolution of bat adaptations.</title>
        <authorList>
            <person name="Jebb D."/>
            <person name="Huang Z."/>
            <person name="Pippel M."/>
            <person name="Hughes G.M."/>
            <person name="Lavrichenko K."/>
            <person name="Devanna P."/>
            <person name="Winkler S."/>
            <person name="Jermiin L.S."/>
            <person name="Skirmuntt E.C."/>
            <person name="Katzourakis A."/>
            <person name="Burkitt-Gray L."/>
            <person name="Ray D.A."/>
            <person name="Sullivan K.A.M."/>
            <person name="Roscito J.G."/>
            <person name="Kirilenko B.M."/>
            <person name="Davalos L.M."/>
            <person name="Corthals A.P."/>
            <person name="Power M.L."/>
            <person name="Jones G."/>
            <person name="Ransome R.D."/>
            <person name="Dechmann D.K.N."/>
            <person name="Locatelli A.G."/>
            <person name="Puechmaille S.J."/>
            <person name="Fedrigo O."/>
            <person name="Jarvis E.D."/>
            <person name="Hiller M."/>
            <person name="Vernes S.C."/>
            <person name="Myers E.W."/>
            <person name="Teeling E.C."/>
        </authorList>
    </citation>
    <scope>NUCLEOTIDE SEQUENCE [LARGE SCALE GENOMIC DNA]</scope>
    <source>
        <strain evidence="1">Bat1K_MPI-CBG_1</strain>
    </source>
</reference>
<gene>
    <name evidence="1" type="ORF">HJG60_016741</name>
</gene>
<evidence type="ECO:0000313" key="2">
    <source>
        <dbReference type="Proteomes" id="UP000664940"/>
    </source>
</evidence>
<evidence type="ECO:0000313" key="1">
    <source>
        <dbReference type="EMBL" id="KAF6111223.1"/>
    </source>
</evidence>
<name>A0A834AHN0_9CHIR</name>
<sequence length="24" mass="2828">MKCTMKPEGSFEMNLSYDRMSRVS</sequence>
<accession>A0A834AHN0</accession>